<reference evidence="1 2" key="1">
    <citation type="submission" date="2020-08" db="EMBL/GenBank/DDBJ databases">
        <title>Genomic Encyclopedia of Type Strains, Phase IV (KMG-IV): sequencing the most valuable type-strain genomes for metagenomic binning, comparative biology and taxonomic classification.</title>
        <authorList>
            <person name="Goeker M."/>
        </authorList>
    </citation>
    <scope>NUCLEOTIDE SEQUENCE [LARGE SCALE GENOMIC DNA]</scope>
    <source>
        <strain evidence="1 2">DSM 27521</strain>
    </source>
</reference>
<sequence length="30" mass="3388">MPRPLVYLLALLPFLLASSAARPRPDTHDR</sequence>
<protein>
    <submittedName>
        <fullName evidence="1">Uncharacterized protein</fullName>
    </submittedName>
</protein>
<comment type="caution">
    <text evidence="1">The sequence shown here is derived from an EMBL/GenBank/DDBJ whole genome shotgun (WGS) entry which is preliminary data.</text>
</comment>
<name>A0A7W8KDH5_9DEIO</name>
<dbReference type="AlphaFoldDB" id="A0A7W8KDH5"/>
<evidence type="ECO:0000313" key="1">
    <source>
        <dbReference type="EMBL" id="MBB5376195.1"/>
    </source>
</evidence>
<dbReference type="Proteomes" id="UP000539473">
    <property type="component" value="Unassembled WGS sequence"/>
</dbReference>
<accession>A0A7W8KDH5</accession>
<evidence type="ECO:0000313" key="2">
    <source>
        <dbReference type="Proteomes" id="UP000539473"/>
    </source>
</evidence>
<dbReference type="EMBL" id="JACHFK010000003">
    <property type="protein sequence ID" value="MBB5376195.1"/>
    <property type="molecule type" value="Genomic_DNA"/>
</dbReference>
<gene>
    <name evidence="1" type="ORF">HNQ07_001652</name>
</gene>
<organism evidence="1 2">
    <name type="scientific">Deinococcus metalli</name>
    <dbReference type="NCBI Taxonomy" id="1141878"/>
    <lineage>
        <taxon>Bacteria</taxon>
        <taxon>Thermotogati</taxon>
        <taxon>Deinococcota</taxon>
        <taxon>Deinococci</taxon>
        <taxon>Deinococcales</taxon>
        <taxon>Deinococcaceae</taxon>
        <taxon>Deinococcus</taxon>
    </lineage>
</organism>
<proteinExistence type="predicted"/>